<name>A0ABX5CPT7_9ALTE</name>
<proteinExistence type="inferred from homology"/>
<keyword evidence="9" id="KW-1185">Reference proteome</keyword>
<dbReference type="RefSeq" id="WP_105930942.1">
    <property type="nucleotide sequence ID" value="NZ_PVNO01000025.1"/>
</dbReference>
<keyword evidence="5 7" id="KW-1133">Transmembrane helix</keyword>
<dbReference type="NCBIfam" id="NF037981">
    <property type="entry name" value="NCS2_1"/>
    <property type="match status" value="1"/>
</dbReference>
<evidence type="ECO:0000313" key="9">
    <source>
        <dbReference type="Proteomes" id="UP000239539"/>
    </source>
</evidence>
<protein>
    <submittedName>
        <fullName evidence="8">Xanthine permease XanP</fullName>
    </submittedName>
</protein>
<dbReference type="InterPro" id="IPR006042">
    <property type="entry name" value="Xan_ur_permease"/>
</dbReference>
<dbReference type="PROSITE" id="PS01116">
    <property type="entry name" value="XANTH_URACIL_PERMASE"/>
    <property type="match status" value="1"/>
</dbReference>
<gene>
    <name evidence="8" type="ORF">C6Y39_08955</name>
</gene>
<feature type="transmembrane region" description="Helical" evidence="7">
    <location>
        <begin position="240"/>
        <end position="261"/>
    </location>
</feature>
<keyword evidence="4 7" id="KW-0812">Transmembrane</keyword>
<evidence type="ECO:0000256" key="2">
    <source>
        <dbReference type="ARBA" id="ARBA00008821"/>
    </source>
</evidence>
<feature type="transmembrane region" description="Helical" evidence="7">
    <location>
        <begin position="113"/>
        <end position="135"/>
    </location>
</feature>
<feature type="transmembrane region" description="Helical" evidence="7">
    <location>
        <begin position="21"/>
        <end position="42"/>
    </location>
</feature>
<dbReference type="NCBIfam" id="TIGR00801">
    <property type="entry name" value="ncs2"/>
    <property type="match status" value="1"/>
</dbReference>
<feature type="transmembrane region" description="Helical" evidence="7">
    <location>
        <begin position="201"/>
        <end position="220"/>
    </location>
</feature>
<sequence>MSSSNNELIYDLHDNPALLPALTAAFQHLLASFVGVITPTLIVTSSLGLTEHTPYLISMALFVSGIGTAIQTKRIGPVGSGLVAIQGTSFAFISALILAGSQVKASGGTSEDVLALLFGLTMAGALVEIVFSLFVSRLQRIITPLTTGIVITAIGLSLINVGMTDLAGGFNADDFASTDNLLVGLGVLLIIVFLNAATNHWLRLSAIFIGMAVGAIYIALTKGLDFNGLSSLSIVAIPTPFAYGIDFDINLFLPVALIYLFSAIETAGDLTANSLFCKQPVSGPVYLKRIKGGILGDGVNSLLAGMFNTFPNTTFGQNNGVIQLTGIASRKVGFFVAGLFVFIGCFPIVGGVLQAIPKPVLGGATLVMFAMVAVGGLKLLASYALDRRSSLVTACALGIAIGVMMVPQALAQLPSWLENILLSPVTSAGLTAVILELTLPGKKVNDISEMKPTQKSSTPVRAIVGMQTKAEDVSSLFSAKAR</sequence>
<dbReference type="PANTHER" id="PTHR42810">
    <property type="entry name" value="PURINE PERMEASE C1399.01C-RELATED"/>
    <property type="match status" value="1"/>
</dbReference>
<organism evidence="8 9">
    <name type="scientific">Alteromonas gracilis</name>
    <dbReference type="NCBI Taxonomy" id="1479524"/>
    <lineage>
        <taxon>Bacteria</taxon>
        <taxon>Pseudomonadati</taxon>
        <taxon>Pseudomonadota</taxon>
        <taxon>Gammaproteobacteria</taxon>
        <taxon>Alteromonadales</taxon>
        <taxon>Alteromonadaceae</taxon>
        <taxon>Alteromonas/Salinimonas group</taxon>
        <taxon>Alteromonas</taxon>
    </lineage>
</organism>
<comment type="caution">
    <text evidence="8">The sequence shown here is derived from an EMBL/GenBank/DDBJ whole genome shotgun (WGS) entry which is preliminary data.</text>
</comment>
<comment type="similarity">
    <text evidence="2">Belongs to the nucleobase:cation symporter-2 (NCS2) (TC 2.A.40) family.</text>
</comment>
<evidence type="ECO:0000256" key="3">
    <source>
        <dbReference type="ARBA" id="ARBA00022448"/>
    </source>
</evidence>
<feature type="transmembrane region" description="Helical" evidence="7">
    <location>
        <begin position="142"/>
        <end position="163"/>
    </location>
</feature>
<evidence type="ECO:0000313" key="8">
    <source>
        <dbReference type="EMBL" id="PRO68706.1"/>
    </source>
</evidence>
<feature type="transmembrane region" description="Helical" evidence="7">
    <location>
        <begin position="391"/>
        <end position="410"/>
    </location>
</feature>
<accession>A0ABX5CPT7</accession>
<evidence type="ECO:0000256" key="5">
    <source>
        <dbReference type="ARBA" id="ARBA00022989"/>
    </source>
</evidence>
<dbReference type="EMBL" id="PVNO01000025">
    <property type="protein sequence ID" value="PRO68706.1"/>
    <property type="molecule type" value="Genomic_DNA"/>
</dbReference>
<dbReference type="InterPro" id="IPR006043">
    <property type="entry name" value="NCS2"/>
</dbReference>
<dbReference type="PANTHER" id="PTHR42810:SF2">
    <property type="entry name" value="PURINE PERMEASE C1399.01C-RELATED"/>
    <property type="match status" value="1"/>
</dbReference>
<dbReference type="Proteomes" id="UP000239539">
    <property type="component" value="Unassembled WGS sequence"/>
</dbReference>
<feature type="transmembrane region" description="Helical" evidence="7">
    <location>
        <begin position="175"/>
        <end position="194"/>
    </location>
</feature>
<keyword evidence="6 7" id="KW-0472">Membrane</keyword>
<evidence type="ECO:0000256" key="7">
    <source>
        <dbReference type="SAM" id="Phobius"/>
    </source>
</evidence>
<reference evidence="9" key="1">
    <citation type="journal article" date="2020" name="Int. J. Syst. Evol. Microbiol.">
        <title>Alteromonas alba sp. nov., a marine bacterium isolated from the seawater of the West Pacific Ocean.</title>
        <authorList>
            <person name="Sun C."/>
            <person name="Wu Y.-H."/>
            <person name="Xamxidin M."/>
            <person name="Cheng H."/>
            <person name="Xu X.-W."/>
        </authorList>
    </citation>
    <scope>NUCLEOTIDE SEQUENCE [LARGE SCALE GENOMIC DNA]</scope>
    <source>
        <strain evidence="9">9a2</strain>
    </source>
</reference>
<evidence type="ECO:0000256" key="6">
    <source>
        <dbReference type="ARBA" id="ARBA00023136"/>
    </source>
</evidence>
<feature type="transmembrane region" description="Helical" evidence="7">
    <location>
        <begin position="82"/>
        <end position="101"/>
    </location>
</feature>
<feature type="transmembrane region" description="Helical" evidence="7">
    <location>
        <begin position="359"/>
        <end position="379"/>
    </location>
</feature>
<feature type="transmembrane region" description="Helical" evidence="7">
    <location>
        <begin position="54"/>
        <end position="70"/>
    </location>
</feature>
<comment type="subcellular location">
    <subcellularLocation>
        <location evidence="1">Membrane</location>
        <topology evidence="1">Multi-pass membrane protein</topology>
    </subcellularLocation>
</comment>
<dbReference type="Pfam" id="PF00860">
    <property type="entry name" value="Xan_ur_permease"/>
    <property type="match status" value="1"/>
</dbReference>
<feature type="transmembrane region" description="Helical" evidence="7">
    <location>
        <begin position="332"/>
        <end position="353"/>
    </location>
</feature>
<evidence type="ECO:0000256" key="1">
    <source>
        <dbReference type="ARBA" id="ARBA00004141"/>
    </source>
</evidence>
<keyword evidence="3" id="KW-0813">Transport</keyword>
<evidence type="ECO:0000256" key="4">
    <source>
        <dbReference type="ARBA" id="ARBA00022692"/>
    </source>
</evidence>